<protein>
    <submittedName>
        <fullName evidence="1">Segregation and condensation protein B</fullName>
    </submittedName>
</protein>
<accession>A0A7X0Y5L6</accession>
<name>A0A7X0Y5L6_9LIST</name>
<dbReference type="Proteomes" id="UP000535908">
    <property type="component" value="Unassembled WGS sequence"/>
</dbReference>
<dbReference type="EMBL" id="JAARWN010000014">
    <property type="protein sequence ID" value="MBC1937188.1"/>
    <property type="molecule type" value="Genomic_DNA"/>
</dbReference>
<gene>
    <name evidence="1" type="ORF">HCA69_12475</name>
</gene>
<proteinExistence type="predicted"/>
<evidence type="ECO:0000313" key="1">
    <source>
        <dbReference type="EMBL" id="MBC1937188.1"/>
    </source>
</evidence>
<dbReference type="AlphaFoldDB" id="A0A7X0Y5L6"/>
<comment type="caution">
    <text evidence="1">The sequence shown here is derived from an EMBL/GenBank/DDBJ whole genome shotgun (WGS) entry which is preliminary data.</text>
</comment>
<sequence>MFEVEGVSYTLRFNKQKLKTVEMTTKMSVVGEMVKNGGVLSMQLLESLFTFGLVKEKGLVAVPQSEAAEIYDKVIETNGFMSVTNAVITKLQEDMGFMFR</sequence>
<evidence type="ECO:0000313" key="2">
    <source>
        <dbReference type="Proteomes" id="UP000535908"/>
    </source>
</evidence>
<reference evidence="1 2" key="1">
    <citation type="submission" date="2020-03" db="EMBL/GenBank/DDBJ databases">
        <title>Soil Listeria distribution.</title>
        <authorList>
            <person name="Liao J."/>
            <person name="Wiedmann M."/>
        </authorList>
    </citation>
    <scope>NUCLEOTIDE SEQUENCE [LARGE SCALE GENOMIC DNA]</scope>
    <source>
        <strain evidence="1 2">FSL L7-0741</strain>
    </source>
</reference>
<dbReference type="RefSeq" id="WP_185526771.1">
    <property type="nucleotide sequence ID" value="NZ_JAARWN010000014.1"/>
</dbReference>
<organism evidence="1 2">
    <name type="scientific">Listeria grandensis</name>
    <dbReference type="NCBI Taxonomy" id="1494963"/>
    <lineage>
        <taxon>Bacteria</taxon>
        <taxon>Bacillati</taxon>
        <taxon>Bacillota</taxon>
        <taxon>Bacilli</taxon>
        <taxon>Bacillales</taxon>
        <taxon>Listeriaceae</taxon>
        <taxon>Listeria</taxon>
    </lineage>
</organism>